<dbReference type="AlphaFoldDB" id="A0A0A0D985"/>
<organism evidence="5 6">
    <name type="scientific">Inquilinus limosus MP06</name>
    <dbReference type="NCBI Taxonomy" id="1398085"/>
    <lineage>
        <taxon>Bacteria</taxon>
        <taxon>Pseudomonadati</taxon>
        <taxon>Pseudomonadota</taxon>
        <taxon>Alphaproteobacteria</taxon>
        <taxon>Rhodospirillales</taxon>
        <taxon>Rhodospirillaceae</taxon>
        <taxon>Inquilinus</taxon>
    </lineage>
</organism>
<feature type="domain" description="SHSP" evidence="4">
    <location>
        <begin position="30"/>
        <end position="143"/>
    </location>
</feature>
<sequence length="153" mass="16870">MRTLDLSPLFRSTIGIDRMSRLLDSALQFDTAAPAYPPYNIEKTGEDSYRITMAVAGFGEDDLEVVTSENTLTVRAKATSDEEEKSRVFLHRGIAGRAFERRFQLADYIKVSGATLVNGLLNIELVREVPEAQKPRTVKIAVGPSEAPKQIAA</sequence>
<name>A0A0A0D985_9PROT</name>
<evidence type="ECO:0000259" key="4">
    <source>
        <dbReference type="PROSITE" id="PS01031"/>
    </source>
</evidence>
<reference evidence="5 6" key="1">
    <citation type="submission" date="2014-01" db="EMBL/GenBank/DDBJ databases">
        <title>Genome sequence determination for a cystic fibrosis isolate, Inquilinus limosus.</title>
        <authorList>
            <person name="Pino M."/>
            <person name="Di Conza J."/>
            <person name="Gutkind G."/>
        </authorList>
    </citation>
    <scope>NUCLEOTIDE SEQUENCE [LARGE SCALE GENOMIC DNA]</scope>
    <source>
        <strain evidence="5 6">MP06</strain>
    </source>
</reference>
<evidence type="ECO:0000256" key="1">
    <source>
        <dbReference type="ARBA" id="ARBA00023016"/>
    </source>
</evidence>
<dbReference type="RefSeq" id="WP_034835264.1">
    <property type="nucleotide sequence ID" value="NZ_JANX01000097.1"/>
</dbReference>
<evidence type="ECO:0000256" key="3">
    <source>
        <dbReference type="RuleBase" id="RU003616"/>
    </source>
</evidence>
<dbReference type="PANTHER" id="PTHR47062">
    <property type="match status" value="1"/>
</dbReference>
<dbReference type="SUPFAM" id="SSF49764">
    <property type="entry name" value="HSP20-like chaperones"/>
    <property type="match status" value="1"/>
</dbReference>
<dbReference type="Pfam" id="PF00011">
    <property type="entry name" value="HSP20"/>
    <property type="match status" value="1"/>
</dbReference>
<dbReference type="InterPro" id="IPR002068">
    <property type="entry name" value="A-crystallin/Hsp20_dom"/>
</dbReference>
<accession>A0A0A0D985</accession>
<dbReference type="Gene3D" id="2.60.40.790">
    <property type="match status" value="1"/>
</dbReference>
<dbReference type="CDD" id="cd06470">
    <property type="entry name" value="ACD_IbpA-B_like"/>
    <property type="match status" value="1"/>
</dbReference>
<gene>
    <name evidence="5" type="ORF">P409_10560</name>
</gene>
<comment type="caution">
    <text evidence="5">The sequence shown here is derived from an EMBL/GenBank/DDBJ whole genome shotgun (WGS) entry which is preliminary data.</text>
</comment>
<dbReference type="PROSITE" id="PS01031">
    <property type="entry name" value="SHSP"/>
    <property type="match status" value="1"/>
</dbReference>
<dbReference type="InterPro" id="IPR037913">
    <property type="entry name" value="ACD_IbpA/B"/>
</dbReference>
<evidence type="ECO:0000313" key="5">
    <source>
        <dbReference type="EMBL" id="KGM34373.1"/>
    </source>
</evidence>
<keyword evidence="1" id="KW-0346">Stress response</keyword>
<evidence type="ECO:0000313" key="6">
    <source>
        <dbReference type="Proteomes" id="UP000029995"/>
    </source>
</evidence>
<dbReference type="Proteomes" id="UP000029995">
    <property type="component" value="Unassembled WGS sequence"/>
</dbReference>
<proteinExistence type="inferred from homology"/>
<dbReference type="EMBL" id="JANX01000097">
    <property type="protein sequence ID" value="KGM34373.1"/>
    <property type="molecule type" value="Genomic_DNA"/>
</dbReference>
<dbReference type="InterPro" id="IPR008978">
    <property type="entry name" value="HSP20-like_chaperone"/>
</dbReference>
<dbReference type="PANTHER" id="PTHR47062:SF1">
    <property type="entry name" value="SMALL HEAT SHOCK PROTEIN IBPA"/>
    <property type="match status" value="1"/>
</dbReference>
<protein>
    <recommendedName>
        <fullName evidence="4">SHSP domain-containing protein</fullName>
    </recommendedName>
</protein>
<dbReference type="OrthoDB" id="9810618at2"/>
<evidence type="ECO:0000256" key="2">
    <source>
        <dbReference type="PROSITE-ProRule" id="PRU00285"/>
    </source>
</evidence>
<comment type="similarity">
    <text evidence="2 3">Belongs to the small heat shock protein (HSP20) family.</text>
</comment>